<evidence type="ECO:0000256" key="1">
    <source>
        <dbReference type="SAM" id="MobiDB-lite"/>
    </source>
</evidence>
<evidence type="ECO:0000313" key="2">
    <source>
        <dbReference type="EMBL" id="KAF9061353.1"/>
    </source>
</evidence>
<protein>
    <submittedName>
        <fullName evidence="2">Uncharacterized protein</fullName>
    </submittedName>
</protein>
<dbReference type="OrthoDB" id="5219111at2759"/>
<dbReference type="AlphaFoldDB" id="A0A9P5U195"/>
<accession>A0A9P5U195</accession>
<feature type="region of interest" description="Disordered" evidence="1">
    <location>
        <begin position="280"/>
        <end position="308"/>
    </location>
</feature>
<proteinExistence type="predicted"/>
<dbReference type="Proteomes" id="UP000772434">
    <property type="component" value="Unassembled WGS sequence"/>
</dbReference>
<organism evidence="2 3">
    <name type="scientific">Rhodocollybia butyracea</name>
    <dbReference type="NCBI Taxonomy" id="206335"/>
    <lineage>
        <taxon>Eukaryota</taxon>
        <taxon>Fungi</taxon>
        <taxon>Dikarya</taxon>
        <taxon>Basidiomycota</taxon>
        <taxon>Agaricomycotina</taxon>
        <taxon>Agaricomycetes</taxon>
        <taxon>Agaricomycetidae</taxon>
        <taxon>Agaricales</taxon>
        <taxon>Marasmiineae</taxon>
        <taxon>Omphalotaceae</taxon>
        <taxon>Rhodocollybia</taxon>
    </lineage>
</organism>
<keyword evidence="3" id="KW-1185">Reference proteome</keyword>
<evidence type="ECO:0000313" key="3">
    <source>
        <dbReference type="Proteomes" id="UP000772434"/>
    </source>
</evidence>
<feature type="compositionally biased region" description="Polar residues" evidence="1">
    <location>
        <begin position="296"/>
        <end position="308"/>
    </location>
</feature>
<gene>
    <name evidence="2" type="ORF">BDP27DRAFT_1369767</name>
</gene>
<reference evidence="2" key="1">
    <citation type="submission" date="2020-11" db="EMBL/GenBank/DDBJ databases">
        <authorList>
            <consortium name="DOE Joint Genome Institute"/>
            <person name="Ahrendt S."/>
            <person name="Riley R."/>
            <person name="Andreopoulos W."/>
            <person name="Labutti K."/>
            <person name="Pangilinan J."/>
            <person name="Ruiz-Duenas F.J."/>
            <person name="Barrasa J.M."/>
            <person name="Sanchez-Garcia M."/>
            <person name="Camarero S."/>
            <person name="Miyauchi S."/>
            <person name="Serrano A."/>
            <person name="Linde D."/>
            <person name="Babiker R."/>
            <person name="Drula E."/>
            <person name="Ayuso-Fernandez I."/>
            <person name="Pacheco R."/>
            <person name="Padilla G."/>
            <person name="Ferreira P."/>
            <person name="Barriuso J."/>
            <person name="Kellner H."/>
            <person name="Castanera R."/>
            <person name="Alfaro M."/>
            <person name="Ramirez L."/>
            <person name="Pisabarro A.G."/>
            <person name="Kuo A."/>
            <person name="Tritt A."/>
            <person name="Lipzen A."/>
            <person name="He G."/>
            <person name="Yan M."/>
            <person name="Ng V."/>
            <person name="Cullen D."/>
            <person name="Martin F."/>
            <person name="Rosso M.-N."/>
            <person name="Henrissat B."/>
            <person name="Hibbett D."/>
            <person name="Martinez A.T."/>
            <person name="Grigoriev I.V."/>
        </authorList>
    </citation>
    <scope>NUCLEOTIDE SEQUENCE</scope>
    <source>
        <strain evidence="2">AH 40177</strain>
    </source>
</reference>
<name>A0A9P5U195_9AGAR</name>
<sequence>MSHTTSFLMKHSNTAEKPLNLPRVPLLKGKSNIEEWKGMLIQTLEVHGLEDYVQKGVPEPVDPTVQGQWKYDRAKVNLLIKRTIPLVQNTIEAAGWNRFTEEDPKALYELIQRVIPNVSSDATGDMVTELGAVMALIDMCPPPDKLNPSDGDKAQVEEFCMRLGGSDELEADLRWACSFLSAVKARFLSPSPELDVPPPHKTYPRLRPNATRGLGDGRTQLAHRPQVSNVGPFSAESVLTCEAFSKAWYCGRTVDGEADMREWWTRWINLRRKNYLPGSTRATGSQVTPYHHLDHPSTSQGMTTTGSL</sequence>
<dbReference type="EMBL" id="JADNRY010000206">
    <property type="protein sequence ID" value="KAF9061353.1"/>
    <property type="molecule type" value="Genomic_DNA"/>
</dbReference>
<comment type="caution">
    <text evidence="2">The sequence shown here is derived from an EMBL/GenBank/DDBJ whole genome shotgun (WGS) entry which is preliminary data.</text>
</comment>